<dbReference type="RefSeq" id="WP_130982110.1">
    <property type="nucleotide sequence ID" value="NZ_SISG01000001.1"/>
</dbReference>
<feature type="domain" description="GtrA/DPMS transmembrane" evidence="7">
    <location>
        <begin position="16"/>
        <end position="126"/>
    </location>
</feature>
<evidence type="ECO:0000256" key="1">
    <source>
        <dbReference type="ARBA" id="ARBA00004141"/>
    </source>
</evidence>
<dbReference type="AlphaFoldDB" id="A0A4Q9GTF4"/>
<keyword evidence="9" id="KW-1185">Reference proteome</keyword>
<gene>
    <name evidence="8" type="ORF">EYE40_11685</name>
</gene>
<evidence type="ECO:0000313" key="9">
    <source>
        <dbReference type="Proteomes" id="UP000294194"/>
    </source>
</evidence>
<evidence type="ECO:0000259" key="7">
    <source>
        <dbReference type="Pfam" id="PF04138"/>
    </source>
</evidence>
<reference evidence="9" key="1">
    <citation type="submission" date="2019-02" db="EMBL/GenBank/DDBJ databases">
        <title>Glaciihabitans arcticus sp. nov., a psychrotolerant bacterium isolated from polar soil.</title>
        <authorList>
            <person name="Dahal R.H."/>
        </authorList>
    </citation>
    <scope>NUCLEOTIDE SEQUENCE [LARGE SCALE GENOMIC DNA]</scope>
    <source>
        <strain evidence="9">RP-3-7</strain>
    </source>
</reference>
<dbReference type="Pfam" id="PF04138">
    <property type="entry name" value="GtrA_DPMS_TM"/>
    <property type="match status" value="1"/>
</dbReference>
<evidence type="ECO:0000256" key="6">
    <source>
        <dbReference type="SAM" id="Phobius"/>
    </source>
</evidence>
<accession>A0A4Q9GTF4</accession>
<dbReference type="EMBL" id="SISG01000001">
    <property type="protein sequence ID" value="TBN58001.1"/>
    <property type="molecule type" value="Genomic_DNA"/>
</dbReference>
<evidence type="ECO:0000256" key="4">
    <source>
        <dbReference type="ARBA" id="ARBA00022989"/>
    </source>
</evidence>
<evidence type="ECO:0000256" key="5">
    <source>
        <dbReference type="ARBA" id="ARBA00023136"/>
    </source>
</evidence>
<dbReference type="PANTHER" id="PTHR38459">
    <property type="entry name" value="PROPHAGE BACTOPRENOL-LINKED GLUCOSE TRANSLOCASE HOMOLOG"/>
    <property type="match status" value="1"/>
</dbReference>
<sequence>MTTGERMTRLAHHLTRFLIGTLLGLVVDFGIYSLGVALGLEPGWANLISSTVAIVVMYFVNTRYTFRVKPTLLSFVVFVAWYAASVAGFSVLVQLIHDTWHLAPIWSKVAILPLSFVTNFVATRFILLRGVVRPAPRQR</sequence>
<feature type="transmembrane region" description="Helical" evidence="6">
    <location>
        <begin position="109"/>
        <end position="132"/>
    </location>
</feature>
<evidence type="ECO:0000313" key="8">
    <source>
        <dbReference type="EMBL" id="TBN58001.1"/>
    </source>
</evidence>
<comment type="similarity">
    <text evidence="2">Belongs to the GtrA family.</text>
</comment>
<dbReference type="GO" id="GO:0005886">
    <property type="term" value="C:plasma membrane"/>
    <property type="evidence" value="ECO:0007669"/>
    <property type="project" value="TreeGrafter"/>
</dbReference>
<evidence type="ECO:0000256" key="3">
    <source>
        <dbReference type="ARBA" id="ARBA00022692"/>
    </source>
</evidence>
<dbReference type="InterPro" id="IPR007267">
    <property type="entry name" value="GtrA_DPMS_TM"/>
</dbReference>
<keyword evidence="5 6" id="KW-0472">Membrane</keyword>
<feature type="transmembrane region" description="Helical" evidence="6">
    <location>
        <begin position="44"/>
        <end position="60"/>
    </location>
</feature>
<comment type="caution">
    <text evidence="8">The sequence shown here is derived from an EMBL/GenBank/DDBJ whole genome shotgun (WGS) entry which is preliminary data.</text>
</comment>
<dbReference type="InterPro" id="IPR051401">
    <property type="entry name" value="GtrA_CellWall_Glycosyl"/>
</dbReference>
<dbReference type="Proteomes" id="UP000294194">
    <property type="component" value="Unassembled WGS sequence"/>
</dbReference>
<feature type="transmembrane region" description="Helical" evidence="6">
    <location>
        <begin position="17"/>
        <end position="38"/>
    </location>
</feature>
<name>A0A4Q9GTF4_9MICO</name>
<feature type="transmembrane region" description="Helical" evidence="6">
    <location>
        <begin position="72"/>
        <end position="97"/>
    </location>
</feature>
<keyword evidence="3 6" id="KW-0812">Transmembrane</keyword>
<evidence type="ECO:0000256" key="2">
    <source>
        <dbReference type="ARBA" id="ARBA00009399"/>
    </source>
</evidence>
<dbReference type="PANTHER" id="PTHR38459:SF1">
    <property type="entry name" value="PROPHAGE BACTOPRENOL-LINKED GLUCOSE TRANSLOCASE HOMOLOG"/>
    <property type="match status" value="1"/>
</dbReference>
<proteinExistence type="inferred from homology"/>
<protein>
    <submittedName>
        <fullName evidence="8">GtrA family protein</fullName>
    </submittedName>
</protein>
<keyword evidence="4 6" id="KW-1133">Transmembrane helix</keyword>
<dbReference type="GO" id="GO:0000271">
    <property type="term" value="P:polysaccharide biosynthetic process"/>
    <property type="evidence" value="ECO:0007669"/>
    <property type="project" value="InterPro"/>
</dbReference>
<organism evidence="8 9">
    <name type="scientific">Glaciihabitans arcticus</name>
    <dbReference type="NCBI Taxonomy" id="2668039"/>
    <lineage>
        <taxon>Bacteria</taxon>
        <taxon>Bacillati</taxon>
        <taxon>Actinomycetota</taxon>
        <taxon>Actinomycetes</taxon>
        <taxon>Micrococcales</taxon>
        <taxon>Microbacteriaceae</taxon>
        <taxon>Glaciihabitans</taxon>
    </lineage>
</organism>
<comment type="subcellular location">
    <subcellularLocation>
        <location evidence="1">Membrane</location>
        <topology evidence="1">Multi-pass membrane protein</topology>
    </subcellularLocation>
</comment>